<evidence type="ECO:0000313" key="3">
    <source>
        <dbReference type="Proteomes" id="UP000823388"/>
    </source>
</evidence>
<name>A0A8T0Q2H9_PANVG</name>
<gene>
    <name evidence="2" type="ORF">PVAP13_7NG238634</name>
</gene>
<feature type="region of interest" description="Disordered" evidence="1">
    <location>
        <begin position="17"/>
        <end position="106"/>
    </location>
</feature>
<proteinExistence type="predicted"/>
<dbReference type="AlphaFoldDB" id="A0A8T0Q2H9"/>
<keyword evidence="3" id="KW-1185">Reference proteome</keyword>
<organism evidence="2 3">
    <name type="scientific">Panicum virgatum</name>
    <name type="common">Blackwell switchgrass</name>
    <dbReference type="NCBI Taxonomy" id="38727"/>
    <lineage>
        <taxon>Eukaryota</taxon>
        <taxon>Viridiplantae</taxon>
        <taxon>Streptophyta</taxon>
        <taxon>Embryophyta</taxon>
        <taxon>Tracheophyta</taxon>
        <taxon>Spermatophyta</taxon>
        <taxon>Magnoliopsida</taxon>
        <taxon>Liliopsida</taxon>
        <taxon>Poales</taxon>
        <taxon>Poaceae</taxon>
        <taxon>PACMAD clade</taxon>
        <taxon>Panicoideae</taxon>
        <taxon>Panicodae</taxon>
        <taxon>Paniceae</taxon>
        <taxon>Panicinae</taxon>
        <taxon>Panicum</taxon>
        <taxon>Panicum sect. Hiantes</taxon>
    </lineage>
</organism>
<reference evidence="2" key="1">
    <citation type="submission" date="2020-05" db="EMBL/GenBank/DDBJ databases">
        <title>WGS assembly of Panicum virgatum.</title>
        <authorList>
            <person name="Lovell J.T."/>
            <person name="Jenkins J."/>
            <person name="Shu S."/>
            <person name="Juenger T.E."/>
            <person name="Schmutz J."/>
        </authorList>
    </citation>
    <scope>NUCLEOTIDE SEQUENCE</scope>
    <source>
        <strain evidence="2">AP13</strain>
    </source>
</reference>
<dbReference type="Proteomes" id="UP000823388">
    <property type="component" value="Chromosome 7N"/>
</dbReference>
<accession>A0A8T0Q2H9</accession>
<evidence type="ECO:0000313" key="2">
    <source>
        <dbReference type="EMBL" id="KAG2566842.1"/>
    </source>
</evidence>
<feature type="compositionally biased region" description="Basic and acidic residues" evidence="1">
    <location>
        <begin position="39"/>
        <end position="49"/>
    </location>
</feature>
<sequence length="106" mass="11984">MSRCADQAARDLLKADATRERQAAAAHSRKAQGASASTDSRRHQGDLRRWPRSRRAQAEWRSKGFRRRRGLQVDEARMRKAAAAQSRKDAAAPMRKAQGRARMDDV</sequence>
<comment type="caution">
    <text evidence="2">The sequence shown here is derived from an EMBL/GenBank/DDBJ whole genome shotgun (WGS) entry which is preliminary data.</text>
</comment>
<evidence type="ECO:0000256" key="1">
    <source>
        <dbReference type="SAM" id="MobiDB-lite"/>
    </source>
</evidence>
<dbReference type="EMBL" id="CM029050">
    <property type="protein sequence ID" value="KAG2566842.1"/>
    <property type="molecule type" value="Genomic_DNA"/>
</dbReference>
<protein>
    <submittedName>
        <fullName evidence="2">Uncharacterized protein</fullName>
    </submittedName>
</protein>